<dbReference type="eggNOG" id="ENOG5033VTT">
    <property type="taxonomic scope" value="Bacteria"/>
</dbReference>
<dbReference type="STRING" id="349163.Acry_0208"/>
<evidence type="ECO:0008006" key="4">
    <source>
        <dbReference type="Google" id="ProtNLM"/>
    </source>
</evidence>
<dbReference type="AlphaFoldDB" id="A5FV04"/>
<accession>A5FV04</accession>
<proteinExistence type="predicted"/>
<feature type="signal peptide" evidence="1">
    <location>
        <begin position="1"/>
        <end position="22"/>
    </location>
</feature>
<evidence type="ECO:0000313" key="3">
    <source>
        <dbReference type="Proteomes" id="UP000000245"/>
    </source>
</evidence>
<evidence type="ECO:0000256" key="1">
    <source>
        <dbReference type="SAM" id="SignalP"/>
    </source>
</evidence>
<dbReference type="EMBL" id="CP000697">
    <property type="protein sequence ID" value="ABQ29436.1"/>
    <property type="molecule type" value="Genomic_DNA"/>
</dbReference>
<sequence length="280" mass="29788">MTRSVPAVPRLLAGIVAGAALAVPLRAARADPWIPAAGDGVVKPMVRLFHGNQAFPAGGFTTNALRGSSESSKQYRVTGVQGIGHDLSIEYDLRGGRVRSFADRHHIPTASVSSGLQDEEIGLNYGLIQTARFADSITLNVIVPAGRTKPSPALGTGRWSVEPDFQAGISRPWGSLTMVAGARMFLDGAATQLRATIDLSLHLTRRLALTGEVFAVKTIRQSGTIPPGAQGEIYNLVRPAVGLTWRLTKVIRPFLLYEVNVAGEGIHAGSRLELGVAVHY</sequence>
<dbReference type="KEGG" id="acr:Acry_0208"/>
<dbReference type="Proteomes" id="UP000000245">
    <property type="component" value="Chromosome"/>
</dbReference>
<dbReference type="RefSeq" id="WP_011941353.1">
    <property type="nucleotide sequence ID" value="NC_009484.1"/>
</dbReference>
<feature type="chain" id="PRO_5002681281" description="Transporter" evidence="1">
    <location>
        <begin position="23"/>
        <end position="280"/>
    </location>
</feature>
<keyword evidence="1" id="KW-0732">Signal</keyword>
<reference evidence="2 3" key="1">
    <citation type="submission" date="2007-05" db="EMBL/GenBank/DDBJ databases">
        <title>Complete sequence of chromosome of Acidiphilium cryptum JF-5.</title>
        <authorList>
            <consortium name="US DOE Joint Genome Institute"/>
            <person name="Copeland A."/>
            <person name="Lucas S."/>
            <person name="Lapidus A."/>
            <person name="Barry K."/>
            <person name="Detter J.C."/>
            <person name="Glavina del Rio T."/>
            <person name="Hammon N."/>
            <person name="Israni S."/>
            <person name="Dalin E."/>
            <person name="Tice H."/>
            <person name="Pitluck S."/>
            <person name="Sims D."/>
            <person name="Brettin T."/>
            <person name="Bruce D."/>
            <person name="Han C."/>
            <person name="Schmutz J."/>
            <person name="Larimer F."/>
            <person name="Land M."/>
            <person name="Hauser L."/>
            <person name="Kyrpides N."/>
            <person name="Kim E."/>
            <person name="Magnuson T."/>
            <person name="Richardson P."/>
        </authorList>
    </citation>
    <scope>NUCLEOTIDE SEQUENCE [LARGE SCALE GENOMIC DNA]</scope>
    <source>
        <strain evidence="2 3">JF-5</strain>
    </source>
</reference>
<evidence type="ECO:0000313" key="2">
    <source>
        <dbReference type="EMBL" id="ABQ29436.1"/>
    </source>
</evidence>
<keyword evidence="3" id="KW-1185">Reference proteome</keyword>
<protein>
    <recommendedName>
        <fullName evidence="4">Transporter</fullName>
    </recommendedName>
</protein>
<name>A5FV04_ACICJ</name>
<dbReference type="HOGENOM" id="CLU_992587_0_0_5"/>
<organism evidence="2 3">
    <name type="scientific">Acidiphilium cryptum (strain JF-5)</name>
    <dbReference type="NCBI Taxonomy" id="349163"/>
    <lineage>
        <taxon>Bacteria</taxon>
        <taxon>Pseudomonadati</taxon>
        <taxon>Pseudomonadota</taxon>
        <taxon>Alphaproteobacteria</taxon>
        <taxon>Acetobacterales</taxon>
        <taxon>Acidocellaceae</taxon>
        <taxon>Acidiphilium</taxon>
    </lineage>
</organism>
<gene>
    <name evidence="2" type="ordered locus">Acry_0208</name>
</gene>